<protein>
    <submittedName>
        <fullName evidence="2">Uncharacterized protein</fullName>
    </submittedName>
</protein>
<name>A0A1W0X9N3_HYPEX</name>
<dbReference type="EMBL" id="MTYJ01000007">
    <property type="protein sequence ID" value="OQV24245.1"/>
    <property type="molecule type" value="Genomic_DNA"/>
</dbReference>
<proteinExistence type="predicted"/>
<feature type="compositionally biased region" description="Gly residues" evidence="1">
    <location>
        <begin position="138"/>
        <end position="149"/>
    </location>
</feature>
<comment type="caution">
    <text evidence="2">The sequence shown here is derived from an EMBL/GenBank/DDBJ whole genome shotgun (WGS) entry which is preliminary data.</text>
</comment>
<organism evidence="2 3">
    <name type="scientific">Hypsibius exemplaris</name>
    <name type="common">Freshwater tardigrade</name>
    <dbReference type="NCBI Taxonomy" id="2072580"/>
    <lineage>
        <taxon>Eukaryota</taxon>
        <taxon>Metazoa</taxon>
        <taxon>Ecdysozoa</taxon>
        <taxon>Tardigrada</taxon>
        <taxon>Eutardigrada</taxon>
        <taxon>Parachela</taxon>
        <taxon>Hypsibioidea</taxon>
        <taxon>Hypsibiidae</taxon>
        <taxon>Hypsibius</taxon>
    </lineage>
</organism>
<evidence type="ECO:0000256" key="1">
    <source>
        <dbReference type="SAM" id="MobiDB-lite"/>
    </source>
</evidence>
<sequence length="210" mass="19789">MLSSLFSGGGFGGGGGGGGGGGFGGGQNGGMMTGFEADPTLSARAGGSALSSPGGLFGGLMGLLSRGPSGGSALGKDGHQLQPAPLLLDVDGDLLRSQLWNRGVMNGPGAGSGSGGAGGAGDGSNAVKVAGSPRETGGPMGNSGAGGYTGSNNSPNKPKSMPHMALPFDIEFTGSALGPVALEGNNPAAGAEATMQTTSTVKQTSPPATP</sequence>
<reference evidence="3" key="1">
    <citation type="submission" date="2017-01" db="EMBL/GenBank/DDBJ databases">
        <title>Comparative genomics of anhydrobiosis in the tardigrade Hypsibius dujardini.</title>
        <authorList>
            <person name="Yoshida Y."/>
            <person name="Koutsovoulos G."/>
            <person name="Laetsch D."/>
            <person name="Stevens L."/>
            <person name="Kumar S."/>
            <person name="Horikawa D."/>
            <person name="Ishino K."/>
            <person name="Komine S."/>
            <person name="Tomita M."/>
            <person name="Blaxter M."/>
            <person name="Arakawa K."/>
        </authorList>
    </citation>
    <scope>NUCLEOTIDE SEQUENCE [LARGE SCALE GENOMIC DNA]</scope>
    <source>
        <strain evidence="3">Z151</strain>
    </source>
</reference>
<evidence type="ECO:0000313" key="3">
    <source>
        <dbReference type="Proteomes" id="UP000192578"/>
    </source>
</evidence>
<dbReference type="AlphaFoldDB" id="A0A1W0X9N3"/>
<accession>A0A1W0X9N3</accession>
<feature type="region of interest" description="Disordered" evidence="1">
    <location>
        <begin position="178"/>
        <end position="210"/>
    </location>
</feature>
<gene>
    <name evidence="2" type="ORF">BV898_01787</name>
</gene>
<feature type="region of interest" description="Disordered" evidence="1">
    <location>
        <begin position="106"/>
        <end position="166"/>
    </location>
</feature>
<keyword evidence="3" id="KW-1185">Reference proteome</keyword>
<evidence type="ECO:0000313" key="2">
    <source>
        <dbReference type="EMBL" id="OQV24245.1"/>
    </source>
</evidence>
<dbReference type="Proteomes" id="UP000192578">
    <property type="component" value="Unassembled WGS sequence"/>
</dbReference>
<feature type="compositionally biased region" description="Polar residues" evidence="1">
    <location>
        <begin position="194"/>
        <end position="210"/>
    </location>
</feature>
<feature type="compositionally biased region" description="Gly residues" evidence="1">
    <location>
        <begin position="106"/>
        <end position="122"/>
    </location>
</feature>